<dbReference type="PANTHER" id="PTHR19959:SF119">
    <property type="entry name" value="FUNGAL LIPASE-LIKE DOMAIN-CONTAINING PROTEIN"/>
    <property type="match status" value="1"/>
</dbReference>
<dbReference type="Gene3D" id="1.25.40.10">
    <property type="entry name" value="Tetratricopeptide repeat domain"/>
    <property type="match status" value="3"/>
</dbReference>
<evidence type="ECO:0000313" key="3">
    <source>
        <dbReference type="Proteomes" id="UP000799118"/>
    </source>
</evidence>
<organism evidence="2 3">
    <name type="scientific">Gymnopus androsaceus JB14</name>
    <dbReference type="NCBI Taxonomy" id="1447944"/>
    <lineage>
        <taxon>Eukaryota</taxon>
        <taxon>Fungi</taxon>
        <taxon>Dikarya</taxon>
        <taxon>Basidiomycota</taxon>
        <taxon>Agaricomycotina</taxon>
        <taxon>Agaricomycetes</taxon>
        <taxon>Agaricomycetidae</taxon>
        <taxon>Agaricales</taxon>
        <taxon>Marasmiineae</taxon>
        <taxon>Omphalotaceae</taxon>
        <taxon>Gymnopus</taxon>
    </lineage>
</organism>
<reference evidence="2" key="1">
    <citation type="journal article" date="2019" name="Environ. Microbiol.">
        <title>Fungal ecological strategies reflected in gene transcription - a case study of two litter decomposers.</title>
        <authorList>
            <person name="Barbi F."/>
            <person name="Kohler A."/>
            <person name="Barry K."/>
            <person name="Baskaran P."/>
            <person name="Daum C."/>
            <person name="Fauchery L."/>
            <person name="Ihrmark K."/>
            <person name="Kuo A."/>
            <person name="LaButti K."/>
            <person name="Lipzen A."/>
            <person name="Morin E."/>
            <person name="Grigoriev I.V."/>
            <person name="Henrissat B."/>
            <person name="Lindahl B."/>
            <person name="Martin F."/>
        </authorList>
    </citation>
    <scope>NUCLEOTIDE SEQUENCE</scope>
    <source>
        <strain evidence="2">JB14</strain>
    </source>
</reference>
<evidence type="ECO:0000313" key="2">
    <source>
        <dbReference type="EMBL" id="KAE9398911.1"/>
    </source>
</evidence>
<dbReference type="Pfam" id="PF12770">
    <property type="entry name" value="CHAT"/>
    <property type="match status" value="1"/>
</dbReference>
<keyword evidence="3" id="KW-1185">Reference proteome</keyword>
<dbReference type="InterPro" id="IPR024983">
    <property type="entry name" value="CHAT_dom"/>
</dbReference>
<name>A0A6A4HMS2_9AGAR</name>
<dbReference type="SUPFAM" id="SSF48452">
    <property type="entry name" value="TPR-like"/>
    <property type="match status" value="2"/>
</dbReference>
<dbReference type="SUPFAM" id="SSF81901">
    <property type="entry name" value="HCP-like"/>
    <property type="match status" value="1"/>
</dbReference>
<dbReference type="Proteomes" id="UP000799118">
    <property type="component" value="Unassembled WGS sequence"/>
</dbReference>
<gene>
    <name evidence="2" type="ORF">BT96DRAFT_1019886</name>
</gene>
<sequence>MLYELGNELQTRFNRMGDMQDLNKCVVNMQQAVDLVPDNYPHKVVMLTDLGNAIVYRFKRLGDIQDLNDAVVKIQQAVHSTPNNHPDKARMLNNLGTTLQNRFHRQDDINDLNDAVNYMQQSLDLTPDNHPSKAIRLDSLGNTLLLQFGRLGNILDLNEAIVKKKQAVDLTLDGHPHKARMLFNLGIALQSQFRRLGDIHDINEAVAKMQQAIDLTNNDHPDRTTMLITLGSALRMRFDRLGALRDLNDAVVVIQQAVILMPDDHSDKARVLNELGNALDSRFNRLGDIEDLNNALVNMQQAVDLTPDDDYLDKADRLTSLGIALKNRFDRLADIRDLNDAISKKKQAVYLTPDDHPNKVIMLRNLGMAFRTRFERLGDVRDLNEAVIKIQQAVKLTADDHPDMAGMLSTLGNTLSSRFQRLGFMQDLNEVVANMKQAVNLMPNVHPDKALMLTNLSVSLAKRFDKLGDIQDLNEAEIKMKEAANLIPDDHPLKAHYLYTLGLTLKTRFEKLGNVEDINAAVANIQQSVGLTPGNHSDQAARLLNLGKTLVVQAHTAPQSNSNSVATCALSYLSAAACVPVGHIGIKFEAAYRWADLALEINDPSIFNAYTTAIHLISQLAWPANLIEDRHFEIMDVKSLISNAAVWAIQSGQCALAAEWFEQGCSVIWAQLLQLRTSFEELKKKYPKHDNELKTLEKLWYITNSPSTEKDFHELAEQRERLIAEIPELKYLLLPKPFTELSKAARHGPVIMLVVNSEQAHALVLLPGLADDSVHIALPHVNDEKLQDLYFVLNKVIQGSSPDLRALDELSYRLKIKISPNQSQNATNLFQRILFILWETVAKPIIEKLRLTTQKLTRIWWCSTGSFSFLPIHAAGDYSLNAEPGSKLADYVISSYTPSVTGLLQAQNSVPDVSGELKMFAISQPYADGQPAISGVEQEVKHIQEHAGKFVSIETLIGDAVTLEKVKEKMKSHDWAHFACHGTQDSNKPLESALLLGGSAKLTINDIISLKLPPKGLAFLSACQTATGDEKLSAEAVHLAAGMLSAGYCSVIGTMWSISDSHAPQVADNVYRYLFQDGKNDVNQSAEALHYAVQSLQKDGNASYATWVPFIHVGV</sequence>
<dbReference type="InterPro" id="IPR011990">
    <property type="entry name" value="TPR-like_helical_dom_sf"/>
</dbReference>
<dbReference type="PANTHER" id="PTHR19959">
    <property type="entry name" value="KINESIN LIGHT CHAIN"/>
    <property type="match status" value="1"/>
</dbReference>
<proteinExistence type="predicted"/>
<dbReference type="EMBL" id="ML769476">
    <property type="protein sequence ID" value="KAE9398911.1"/>
    <property type="molecule type" value="Genomic_DNA"/>
</dbReference>
<dbReference type="AlphaFoldDB" id="A0A6A4HMS2"/>
<evidence type="ECO:0000259" key="1">
    <source>
        <dbReference type="Pfam" id="PF12770"/>
    </source>
</evidence>
<protein>
    <recommendedName>
        <fullName evidence="1">CHAT domain-containing protein</fullName>
    </recommendedName>
</protein>
<dbReference type="OrthoDB" id="9991317at2759"/>
<accession>A0A6A4HMS2</accession>
<feature type="domain" description="CHAT" evidence="1">
    <location>
        <begin position="837"/>
        <end position="1114"/>
    </location>
</feature>